<name>A0A1R2BTL0_9CILI</name>
<reference evidence="1 2" key="1">
    <citation type="submission" date="2016-11" db="EMBL/GenBank/DDBJ databases">
        <title>The macronuclear genome of Stentor coeruleus: a giant cell with tiny introns.</title>
        <authorList>
            <person name="Slabodnick M."/>
            <person name="Ruby J.G."/>
            <person name="Reiff S.B."/>
            <person name="Swart E.C."/>
            <person name="Gosai S."/>
            <person name="Prabakaran S."/>
            <person name="Witkowska E."/>
            <person name="Larue G.E."/>
            <person name="Fisher S."/>
            <person name="Freeman R.M."/>
            <person name="Gunawardena J."/>
            <person name="Chu W."/>
            <person name="Stover N.A."/>
            <person name="Gregory B.D."/>
            <person name="Nowacki M."/>
            <person name="Derisi J."/>
            <person name="Roy S.W."/>
            <person name="Marshall W.F."/>
            <person name="Sood P."/>
        </authorList>
    </citation>
    <scope>NUCLEOTIDE SEQUENCE [LARGE SCALE GENOMIC DNA]</scope>
    <source>
        <strain evidence="1">WM001</strain>
    </source>
</reference>
<sequence length="123" mass="14323">MKKFLRYQDGYTNFDPITNEVPAMFDTFRGRYLSLFTPRAPTPPKSKEGSPKASCQFTTWRYRQPSLDSADVFVLKIPFSSVNYINNMSQLQNLKGAKHKKHIKGRKSYVNNKHRRSISMDID</sequence>
<dbReference type="Proteomes" id="UP000187209">
    <property type="component" value="Unassembled WGS sequence"/>
</dbReference>
<keyword evidence="2" id="KW-1185">Reference proteome</keyword>
<evidence type="ECO:0000313" key="1">
    <source>
        <dbReference type="EMBL" id="OMJ80086.1"/>
    </source>
</evidence>
<organism evidence="1 2">
    <name type="scientific">Stentor coeruleus</name>
    <dbReference type="NCBI Taxonomy" id="5963"/>
    <lineage>
        <taxon>Eukaryota</taxon>
        <taxon>Sar</taxon>
        <taxon>Alveolata</taxon>
        <taxon>Ciliophora</taxon>
        <taxon>Postciliodesmatophora</taxon>
        <taxon>Heterotrichea</taxon>
        <taxon>Heterotrichida</taxon>
        <taxon>Stentoridae</taxon>
        <taxon>Stentor</taxon>
    </lineage>
</organism>
<protein>
    <submittedName>
        <fullName evidence="1">Uncharacterized protein</fullName>
    </submittedName>
</protein>
<comment type="caution">
    <text evidence="1">The sequence shown here is derived from an EMBL/GenBank/DDBJ whole genome shotgun (WGS) entry which is preliminary data.</text>
</comment>
<dbReference type="EMBL" id="MPUH01000439">
    <property type="protein sequence ID" value="OMJ80086.1"/>
    <property type="molecule type" value="Genomic_DNA"/>
</dbReference>
<accession>A0A1R2BTL0</accession>
<dbReference type="AlphaFoldDB" id="A0A1R2BTL0"/>
<proteinExistence type="predicted"/>
<gene>
    <name evidence="1" type="ORF">SteCoe_19733</name>
</gene>
<evidence type="ECO:0000313" key="2">
    <source>
        <dbReference type="Proteomes" id="UP000187209"/>
    </source>
</evidence>